<dbReference type="Proteomes" id="UP001225596">
    <property type="component" value="Unassembled WGS sequence"/>
</dbReference>
<dbReference type="PANTHER" id="PTHR35399:SF2">
    <property type="entry name" value="DUF839 DOMAIN-CONTAINING PROTEIN"/>
    <property type="match status" value="1"/>
</dbReference>
<keyword evidence="2" id="KW-1133">Transmembrane helix</keyword>
<dbReference type="EMBL" id="JAUYVH010000006">
    <property type="protein sequence ID" value="MDQ9170904.1"/>
    <property type="molecule type" value="Genomic_DNA"/>
</dbReference>
<accession>A0ABU1BPV6</accession>
<feature type="transmembrane region" description="Helical" evidence="2">
    <location>
        <begin position="39"/>
        <end position="61"/>
    </location>
</feature>
<proteinExistence type="predicted"/>
<dbReference type="RefSeq" id="WP_338436842.1">
    <property type="nucleotide sequence ID" value="NZ_JAUYVH010000006.1"/>
</dbReference>
<dbReference type="PANTHER" id="PTHR35399">
    <property type="entry name" value="SLR8030 PROTEIN"/>
    <property type="match status" value="1"/>
</dbReference>
<comment type="caution">
    <text evidence="3">The sequence shown here is derived from an EMBL/GenBank/DDBJ whole genome shotgun (WGS) entry which is preliminary data.</text>
</comment>
<gene>
    <name evidence="3" type="ORF">Q8A64_10830</name>
</gene>
<feature type="region of interest" description="Disordered" evidence="1">
    <location>
        <begin position="1"/>
        <end position="25"/>
    </location>
</feature>
<dbReference type="InterPro" id="IPR008557">
    <property type="entry name" value="PhoX"/>
</dbReference>
<evidence type="ECO:0000313" key="4">
    <source>
        <dbReference type="Proteomes" id="UP001225596"/>
    </source>
</evidence>
<dbReference type="InterPro" id="IPR006311">
    <property type="entry name" value="TAT_signal"/>
</dbReference>
<keyword evidence="4" id="KW-1185">Reference proteome</keyword>
<protein>
    <submittedName>
        <fullName evidence="3">PhoX family phosphatase</fullName>
    </submittedName>
</protein>
<reference evidence="3 4" key="1">
    <citation type="submission" date="2023-08" db="EMBL/GenBank/DDBJ databases">
        <title>Oxalobacteraceae gen .nov., isolated from river sludge outside the plant.</title>
        <authorList>
            <person name="Zhao S.Y."/>
        </authorList>
    </citation>
    <scope>NUCLEOTIDE SEQUENCE [LARGE SCALE GENOMIC DNA]</scope>
    <source>
        <strain evidence="3 4">R-40</strain>
    </source>
</reference>
<evidence type="ECO:0000313" key="3">
    <source>
        <dbReference type="EMBL" id="MDQ9170904.1"/>
    </source>
</evidence>
<evidence type="ECO:0000256" key="2">
    <source>
        <dbReference type="SAM" id="Phobius"/>
    </source>
</evidence>
<feature type="compositionally biased region" description="Basic and acidic residues" evidence="1">
    <location>
        <begin position="734"/>
        <end position="748"/>
    </location>
</feature>
<keyword evidence="2" id="KW-0472">Membrane</keyword>
<feature type="region of interest" description="Disordered" evidence="1">
    <location>
        <begin position="685"/>
        <end position="759"/>
    </location>
</feature>
<organism evidence="3 4">
    <name type="scientific">Keguizhuia sedimenti</name>
    <dbReference type="NCBI Taxonomy" id="3064264"/>
    <lineage>
        <taxon>Bacteria</taxon>
        <taxon>Pseudomonadati</taxon>
        <taxon>Pseudomonadota</taxon>
        <taxon>Betaproteobacteria</taxon>
        <taxon>Burkholderiales</taxon>
        <taxon>Oxalobacteraceae</taxon>
        <taxon>Keguizhuia</taxon>
    </lineage>
</organism>
<dbReference type="Pfam" id="PF05787">
    <property type="entry name" value="PhoX"/>
    <property type="match status" value="1"/>
</dbReference>
<name>A0ABU1BPV6_9BURK</name>
<evidence type="ECO:0000256" key="1">
    <source>
        <dbReference type="SAM" id="MobiDB-lite"/>
    </source>
</evidence>
<dbReference type="PROSITE" id="PS51318">
    <property type="entry name" value="TAT"/>
    <property type="match status" value="1"/>
</dbReference>
<keyword evidence="2" id="KW-0812">Transmembrane</keyword>
<sequence length="759" mass="81779">MNDLTRSDFLNDPEEAGTNDSGNPTFDSVLNARLSRRSVLLGTFGVAATTFFGAGVGSAMAGPARSLKLNFNAVAKNIADMVTVPVGYTATVLYRLGDPINASTPEYRNDGTDSAESFAFRAGDHHDGMHYFGLRGRDDSDGSSSNRGLLVMNHEAITPSYLHPTGQTISGSGSSAMRTVPNEVIKEFHAHGVSVIEVRKNRSTYEYRGDSAYNRRITTLTDIVLSGPAARSPMMITAYSKDGSRTRGTVNNCANGYTPWGTYLACEENWAGYFRRLSTDDANRTAKELASFRRYGVSGNGRELWATATASSSDDTIFSRWNAMKLGSSSNGSDDFRNVANTYGWNVEIDPFNPKATPKKRTAMGRFAHEGAWLGPVVPGRPLVWYMGCDSRNEYIYKYVSDVGWDPRDADRGMAAGDKYLDHGTLYVARFNADGSGNWIPLLFGHGGITPANPAYAFGDQADVLINARLAADAAGATKMDRPEWGAVNPVNGEVYMTLTNSNSASRTLASTDAANPRFYNDPKGPGGTAQRGNPNGHIIRWAEQGGNVAATSFKWDVFLFGARAGMDRNINVSNLTSANDFSRPDGLWFARSGLLWIQTDDGAYTDVTNCMMLAAVPGRVGDGGAKTIVNTDGATTKSVTTYVGAEPGESKLRRFLVGPKECEITGIAETPDGRALFVNIQHPGEDTRPNYTDPSSYGSHWPDGGGSRPRSATIVITKNDGGTIGAEGNAGGGRDRGDKDERGDGKKHMQHIRMNPWG</sequence>
<feature type="compositionally biased region" description="Polar residues" evidence="1">
    <location>
        <begin position="690"/>
        <end position="699"/>
    </location>
</feature>
<feature type="compositionally biased region" description="Gly residues" evidence="1">
    <location>
        <begin position="723"/>
        <end position="733"/>
    </location>
</feature>